<organism evidence="1 2">
    <name type="scientific">Marmota monax</name>
    <name type="common">Woodchuck</name>
    <dbReference type="NCBI Taxonomy" id="9995"/>
    <lineage>
        <taxon>Eukaryota</taxon>
        <taxon>Metazoa</taxon>
        <taxon>Chordata</taxon>
        <taxon>Craniata</taxon>
        <taxon>Vertebrata</taxon>
        <taxon>Euteleostomi</taxon>
        <taxon>Mammalia</taxon>
        <taxon>Eutheria</taxon>
        <taxon>Euarchontoglires</taxon>
        <taxon>Glires</taxon>
        <taxon>Rodentia</taxon>
        <taxon>Sciuromorpha</taxon>
        <taxon>Sciuridae</taxon>
        <taxon>Xerinae</taxon>
        <taxon>Marmotini</taxon>
        <taxon>Marmota</taxon>
    </lineage>
</organism>
<accession>A0A5E4BM34</accession>
<dbReference type="EMBL" id="CABDUW010000493">
    <property type="protein sequence ID" value="VTJ70130.1"/>
    <property type="molecule type" value="Genomic_DNA"/>
</dbReference>
<evidence type="ECO:0000313" key="2">
    <source>
        <dbReference type="Proteomes" id="UP000335636"/>
    </source>
</evidence>
<comment type="caution">
    <text evidence="1">The sequence shown here is derived from an EMBL/GenBank/DDBJ whole genome shotgun (WGS) entry which is preliminary data.</text>
</comment>
<keyword evidence="2" id="KW-1185">Reference proteome</keyword>
<reference evidence="1" key="1">
    <citation type="submission" date="2019-04" db="EMBL/GenBank/DDBJ databases">
        <authorList>
            <person name="Alioto T."/>
            <person name="Alioto T."/>
        </authorList>
    </citation>
    <scope>NUCLEOTIDE SEQUENCE [LARGE SCALE GENOMIC DNA]</scope>
</reference>
<dbReference type="AlphaFoldDB" id="A0A5E4BM34"/>
<name>A0A5E4BM34_MARMO</name>
<dbReference type="Proteomes" id="UP000335636">
    <property type="component" value="Unassembled WGS sequence"/>
</dbReference>
<sequence length="50" mass="5963">MPSTPEWIRQAAVLRSLRFDTSLLIGHYVLIKQLCRFPRLQPRSQRHGCW</sequence>
<evidence type="ECO:0000313" key="1">
    <source>
        <dbReference type="EMBL" id="VTJ70130.1"/>
    </source>
</evidence>
<feature type="non-terminal residue" evidence="1">
    <location>
        <position position="50"/>
    </location>
</feature>
<protein>
    <submittedName>
        <fullName evidence="1">Uncharacterized protein</fullName>
    </submittedName>
</protein>
<proteinExistence type="predicted"/>
<gene>
    <name evidence="1" type="ORF">MONAX_5E044459</name>
</gene>